<evidence type="ECO:0000256" key="2">
    <source>
        <dbReference type="SAM" id="MobiDB-lite"/>
    </source>
</evidence>
<comment type="caution">
    <text evidence="3">The sequence shown here is derived from an EMBL/GenBank/DDBJ whole genome shotgun (WGS) entry which is preliminary data.</text>
</comment>
<feature type="compositionally biased region" description="Polar residues" evidence="2">
    <location>
        <begin position="165"/>
        <end position="174"/>
    </location>
</feature>
<feature type="compositionally biased region" description="Low complexity" evidence="2">
    <location>
        <begin position="177"/>
        <end position="194"/>
    </location>
</feature>
<dbReference type="OrthoDB" id="2420203at2759"/>
<accession>A0A9N9C770</accession>
<dbReference type="EMBL" id="CAJVPZ010007710">
    <property type="protein sequence ID" value="CAG8589653.1"/>
    <property type="molecule type" value="Genomic_DNA"/>
</dbReference>
<sequence>MVHQLPTNEKESKRISSLEQRVEELEYTFLRTANTLLEARVAELEISLKESNEERDKLRKLLAETEITERKDVSDFDVENVCENVCENDCEDVFEDVCEDIGSGGLDDSSENSKILKNFGDKEFERVYGRILKLVDNMKSECTKAIHSKIPTPFTPMSSKMPIHSRTSSMSATFIPSRPNTPSSSIKSSSIPSSPITPPARLPAPLKIQNLPSPSSIPNTPTSTRSPTTPVNSLSSPAIQQSLRMLSRSRTPSLPNLASSFNYDSSIPSPLGSQSPQSGLAQKSTNTSTLLMHDRAKNRYSQNYSNLAQSTASSQAIKV</sequence>
<feature type="region of interest" description="Disordered" evidence="2">
    <location>
        <begin position="300"/>
        <end position="319"/>
    </location>
</feature>
<evidence type="ECO:0000313" key="3">
    <source>
        <dbReference type="EMBL" id="CAG8589653.1"/>
    </source>
</evidence>
<keyword evidence="1" id="KW-0175">Coiled coil</keyword>
<dbReference type="Proteomes" id="UP000789396">
    <property type="component" value="Unassembled WGS sequence"/>
</dbReference>
<reference evidence="3" key="1">
    <citation type="submission" date="2021-06" db="EMBL/GenBank/DDBJ databases">
        <authorList>
            <person name="Kallberg Y."/>
            <person name="Tangrot J."/>
            <person name="Rosling A."/>
        </authorList>
    </citation>
    <scope>NUCLEOTIDE SEQUENCE</scope>
    <source>
        <strain evidence="3">IN212</strain>
    </source>
</reference>
<feature type="coiled-coil region" evidence="1">
    <location>
        <begin position="8"/>
        <end position="68"/>
    </location>
</feature>
<proteinExistence type="predicted"/>
<organism evidence="3 4">
    <name type="scientific">Racocetra fulgida</name>
    <dbReference type="NCBI Taxonomy" id="60492"/>
    <lineage>
        <taxon>Eukaryota</taxon>
        <taxon>Fungi</taxon>
        <taxon>Fungi incertae sedis</taxon>
        <taxon>Mucoromycota</taxon>
        <taxon>Glomeromycotina</taxon>
        <taxon>Glomeromycetes</taxon>
        <taxon>Diversisporales</taxon>
        <taxon>Gigasporaceae</taxon>
        <taxon>Racocetra</taxon>
    </lineage>
</organism>
<keyword evidence="4" id="KW-1185">Reference proteome</keyword>
<gene>
    <name evidence="3" type="ORF">RFULGI_LOCUS6179</name>
</gene>
<evidence type="ECO:0000256" key="1">
    <source>
        <dbReference type="SAM" id="Coils"/>
    </source>
</evidence>
<evidence type="ECO:0000313" key="4">
    <source>
        <dbReference type="Proteomes" id="UP000789396"/>
    </source>
</evidence>
<protein>
    <submittedName>
        <fullName evidence="3">13413_t:CDS:1</fullName>
    </submittedName>
</protein>
<feature type="compositionally biased region" description="Low complexity" evidence="2">
    <location>
        <begin position="212"/>
        <end position="230"/>
    </location>
</feature>
<feature type="compositionally biased region" description="Low complexity" evidence="2">
    <location>
        <begin position="265"/>
        <end position="280"/>
    </location>
</feature>
<feature type="region of interest" description="Disordered" evidence="2">
    <location>
        <begin position="265"/>
        <end position="286"/>
    </location>
</feature>
<feature type="region of interest" description="Disordered" evidence="2">
    <location>
        <begin position="151"/>
        <end position="239"/>
    </location>
</feature>
<name>A0A9N9C770_9GLOM</name>
<dbReference type="AlphaFoldDB" id="A0A9N9C770"/>